<accession>A0A2R5G9L7</accession>
<feature type="compositionally biased region" description="Acidic residues" evidence="9">
    <location>
        <begin position="222"/>
        <end position="238"/>
    </location>
</feature>
<comment type="caution">
    <text evidence="11">The sequence shown here is derived from an EMBL/GenBank/DDBJ whole genome shotgun (WGS) entry which is preliminary data.</text>
</comment>
<dbReference type="EMBL" id="BEYU01000035">
    <property type="protein sequence ID" value="GBG27736.1"/>
    <property type="molecule type" value="Genomic_DNA"/>
</dbReference>
<evidence type="ECO:0000313" key="12">
    <source>
        <dbReference type="Proteomes" id="UP000241890"/>
    </source>
</evidence>
<feature type="compositionally biased region" description="Low complexity" evidence="9">
    <location>
        <begin position="116"/>
        <end position="125"/>
    </location>
</feature>
<evidence type="ECO:0000256" key="6">
    <source>
        <dbReference type="ARBA" id="ARBA00023034"/>
    </source>
</evidence>
<evidence type="ECO:0000256" key="10">
    <source>
        <dbReference type="SAM" id="SignalP"/>
    </source>
</evidence>
<dbReference type="GO" id="GO:0008146">
    <property type="term" value="F:sulfotransferase activity"/>
    <property type="evidence" value="ECO:0007669"/>
    <property type="project" value="InterPro"/>
</dbReference>
<evidence type="ECO:0000256" key="5">
    <source>
        <dbReference type="ARBA" id="ARBA00022989"/>
    </source>
</evidence>
<dbReference type="GO" id="GO:0016051">
    <property type="term" value="P:carbohydrate biosynthetic process"/>
    <property type="evidence" value="ECO:0007669"/>
    <property type="project" value="InterPro"/>
</dbReference>
<feature type="compositionally biased region" description="Acidic residues" evidence="9">
    <location>
        <begin position="69"/>
        <end position="79"/>
    </location>
</feature>
<reference evidence="11 12" key="1">
    <citation type="submission" date="2017-12" db="EMBL/GenBank/DDBJ databases">
        <title>Sequencing, de novo assembly and annotation of complete genome of a new Thraustochytrid species, strain FCC1311.</title>
        <authorList>
            <person name="Sedici K."/>
            <person name="Godart F."/>
            <person name="Aiese Cigliano R."/>
            <person name="Sanseverino W."/>
            <person name="Barakat M."/>
            <person name="Ortet P."/>
            <person name="Marechal E."/>
            <person name="Cagnac O."/>
            <person name="Amato A."/>
        </authorList>
    </citation>
    <scope>NUCLEOTIDE SEQUENCE [LARGE SCALE GENOMIC DNA]</scope>
</reference>
<comment type="subcellular location">
    <subcellularLocation>
        <location evidence="1">Golgi apparatus membrane</location>
        <topology evidence="1">Single-pass type II membrane protein</topology>
    </subcellularLocation>
</comment>
<dbReference type="InterPro" id="IPR005331">
    <property type="entry name" value="Sulfotransferase"/>
</dbReference>
<keyword evidence="12" id="KW-1185">Reference proteome</keyword>
<evidence type="ECO:0000313" key="11">
    <source>
        <dbReference type="EMBL" id="GBG27736.1"/>
    </source>
</evidence>
<keyword evidence="5" id="KW-1133">Transmembrane helix</keyword>
<keyword evidence="8" id="KW-0325">Glycoprotein</keyword>
<keyword evidence="10" id="KW-0732">Signal</keyword>
<feature type="compositionally biased region" description="Polar residues" evidence="9">
    <location>
        <begin position="291"/>
        <end position="306"/>
    </location>
</feature>
<dbReference type="Pfam" id="PF03567">
    <property type="entry name" value="Sulfotransfer_2"/>
    <property type="match status" value="1"/>
</dbReference>
<comment type="similarity">
    <text evidence="2">Belongs to the sulfotransferase 2 family.</text>
</comment>
<organism evidence="11 12">
    <name type="scientific">Hondaea fermentalgiana</name>
    <dbReference type="NCBI Taxonomy" id="2315210"/>
    <lineage>
        <taxon>Eukaryota</taxon>
        <taxon>Sar</taxon>
        <taxon>Stramenopiles</taxon>
        <taxon>Bigyra</taxon>
        <taxon>Labyrinthulomycetes</taxon>
        <taxon>Thraustochytrida</taxon>
        <taxon>Thraustochytriidae</taxon>
        <taxon>Hondaea</taxon>
    </lineage>
</organism>
<feature type="region of interest" description="Disordered" evidence="9">
    <location>
        <begin position="469"/>
        <end position="490"/>
    </location>
</feature>
<keyword evidence="6" id="KW-0333">Golgi apparatus</keyword>
<dbReference type="Proteomes" id="UP000241890">
    <property type="component" value="Unassembled WGS sequence"/>
</dbReference>
<dbReference type="InterPro" id="IPR018011">
    <property type="entry name" value="Carb_sulfotrans_8-10"/>
</dbReference>
<feature type="region of interest" description="Disordered" evidence="9">
    <location>
        <begin position="178"/>
        <end position="253"/>
    </location>
</feature>
<evidence type="ECO:0000256" key="8">
    <source>
        <dbReference type="ARBA" id="ARBA00023180"/>
    </source>
</evidence>
<evidence type="ECO:0000256" key="7">
    <source>
        <dbReference type="ARBA" id="ARBA00023136"/>
    </source>
</evidence>
<feature type="region of interest" description="Disordered" evidence="9">
    <location>
        <begin position="290"/>
        <end position="342"/>
    </location>
</feature>
<feature type="signal peptide" evidence="10">
    <location>
        <begin position="1"/>
        <end position="20"/>
    </location>
</feature>
<dbReference type="AlphaFoldDB" id="A0A2R5G9L7"/>
<sequence>MRSTALALVLGMCLASVLLTRQLQGNLWTTDAEAIKASSWAKRSAQLGSLMPNDWFRLGSSRDDTQHETEEEGEKDEDLVQVSLDPLPALPTSAAEQTEASRVSAPDPYDIPFRPSSKSSSSLSKLDSDSISTANEKSPSSPLPSDRSVASKTDALAPKDEEDDIAVLTSDLEKILTLESESDENTLMTLNKEAEALSSQDDSDLHKTNFPLLHVDKKSNDEIESGESDNTDGTEDSDTLTPKGDAVPATGNDADALYTNAEDVDASEANVNDASADVLSLSENVDLDASRSASTLGNDGASSEIASSPVPPRSQVLPLPSSKEAMNVDHDASSSAGTLGKDDTMVENVNSMTSPSSQDLSLLLPSSTGADSLLSAPITDTFLTTKSAEGDAARSARIELNDDNLQPETKKPQLAYNLTQVIFGKFAPLAKYYRPPRDTSKIPQRVLNAVAKFESAACKAARALPSGTAENGELGMRSRGKCQAARNGTSATVKERGSQVLISEPYKLMYVSNMKAASQLVNKIMRNRFNATSVGSHNIMAYLEERRQVEPSTRLEDYFVFTLVRDPQHMFYSAYAEIDRRMEKRQKTPQSFQKMNRTLDFEPARAKACLKMVREGTFGRGELTPAHMFTQVFKTQRCPAGLDHFLSFDFIGKLETIKEDIRALESILGVPHQPFGRINVNKKSAAKKHARDLEAISFESLEKEICSYAAADYACFPYRKPVGCEM</sequence>
<keyword evidence="3 11" id="KW-0808">Transferase</keyword>
<dbReference type="OrthoDB" id="2019940at2759"/>
<feature type="chain" id="PRO_5015357198" evidence="10">
    <location>
        <begin position="21"/>
        <end position="726"/>
    </location>
</feature>
<dbReference type="PANTHER" id="PTHR12137:SF54">
    <property type="entry name" value="CARBOHYDRATE SULFOTRANSFERASE"/>
    <property type="match status" value="1"/>
</dbReference>
<dbReference type="PANTHER" id="PTHR12137">
    <property type="entry name" value="CARBOHYDRATE SULFOTRANSFERASE"/>
    <property type="match status" value="1"/>
</dbReference>
<evidence type="ECO:0000256" key="9">
    <source>
        <dbReference type="SAM" id="MobiDB-lite"/>
    </source>
</evidence>
<protein>
    <submittedName>
        <fullName evidence="11">Carbohydrate sulfotransferase 9</fullName>
    </submittedName>
</protein>
<evidence type="ECO:0000256" key="3">
    <source>
        <dbReference type="ARBA" id="ARBA00022679"/>
    </source>
</evidence>
<keyword evidence="7" id="KW-0472">Membrane</keyword>
<evidence type="ECO:0000256" key="2">
    <source>
        <dbReference type="ARBA" id="ARBA00006339"/>
    </source>
</evidence>
<feature type="region of interest" description="Disordered" evidence="9">
    <location>
        <begin position="92"/>
        <end position="166"/>
    </location>
</feature>
<proteinExistence type="inferred from homology"/>
<dbReference type="InParanoid" id="A0A2R5G9L7"/>
<dbReference type="GO" id="GO:0000139">
    <property type="term" value="C:Golgi membrane"/>
    <property type="evidence" value="ECO:0007669"/>
    <property type="project" value="UniProtKB-SubCell"/>
</dbReference>
<feature type="region of interest" description="Disordered" evidence="9">
    <location>
        <begin position="58"/>
        <end position="80"/>
    </location>
</feature>
<name>A0A2R5G9L7_9STRA</name>
<feature type="compositionally biased region" description="Polar residues" evidence="9">
    <location>
        <begin position="131"/>
        <end position="140"/>
    </location>
</feature>
<evidence type="ECO:0000256" key="1">
    <source>
        <dbReference type="ARBA" id="ARBA00004323"/>
    </source>
</evidence>
<evidence type="ECO:0000256" key="4">
    <source>
        <dbReference type="ARBA" id="ARBA00022692"/>
    </source>
</evidence>
<keyword evidence="4" id="KW-0812">Transmembrane</keyword>
<gene>
    <name evidence="11" type="ORF">FCC1311_039592</name>
</gene>